<name>A0A1Z4MYL3_9CYAN</name>
<gene>
    <name evidence="2" type="ORF">NIES37_25370</name>
</gene>
<dbReference type="EMBL" id="AP018248">
    <property type="protein sequence ID" value="BAY98585.1"/>
    <property type="molecule type" value="Genomic_DNA"/>
</dbReference>
<evidence type="ECO:0000313" key="3">
    <source>
        <dbReference type="Proteomes" id="UP000218785"/>
    </source>
</evidence>
<sequence length="54" mass="6066">MKAQNKAQKGTVAIEEYEGRLRLRWSHGGKRFSLSLGLPNTKVNQKAAQQKVNV</sequence>
<proteinExistence type="predicted"/>
<accession>A0A1Z4MYL3</accession>
<dbReference type="AlphaFoldDB" id="A0A1Z4MYL3"/>
<evidence type="ECO:0000259" key="1">
    <source>
        <dbReference type="Pfam" id="PF12167"/>
    </source>
</evidence>
<dbReference type="KEGG" id="ttq:NIES37_25370"/>
<dbReference type="RefSeq" id="WP_096576102.1">
    <property type="nucleotide sequence ID" value="NZ_CAWNJS010000001.1"/>
</dbReference>
<evidence type="ECO:0000313" key="2">
    <source>
        <dbReference type="EMBL" id="BAY98585.1"/>
    </source>
</evidence>
<dbReference type="Pfam" id="PF12167">
    <property type="entry name" value="Arm-DNA-bind_2"/>
    <property type="match status" value="1"/>
</dbReference>
<dbReference type="InterPro" id="IPR022000">
    <property type="entry name" value="Min27-like_integrase_DNA_bind"/>
</dbReference>
<dbReference type="Proteomes" id="UP000218785">
    <property type="component" value="Chromosome"/>
</dbReference>
<organism evidence="2 3">
    <name type="scientific">Tolypothrix tenuis PCC 7101</name>
    <dbReference type="NCBI Taxonomy" id="231146"/>
    <lineage>
        <taxon>Bacteria</taxon>
        <taxon>Bacillati</taxon>
        <taxon>Cyanobacteriota</taxon>
        <taxon>Cyanophyceae</taxon>
        <taxon>Nostocales</taxon>
        <taxon>Tolypothrichaceae</taxon>
        <taxon>Tolypothrix</taxon>
    </lineage>
</organism>
<reference evidence="2 3" key="1">
    <citation type="submission" date="2017-06" db="EMBL/GenBank/DDBJ databases">
        <title>Genome sequencing of cyanobaciteial culture collection at National Institute for Environmental Studies (NIES).</title>
        <authorList>
            <person name="Hirose Y."/>
            <person name="Shimura Y."/>
            <person name="Fujisawa T."/>
            <person name="Nakamura Y."/>
            <person name="Kawachi M."/>
        </authorList>
    </citation>
    <scope>NUCLEOTIDE SEQUENCE [LARGE SCALE GENOMIC DNA]</scope>
    <source>
        <strain evidence="2 3">NIES-37</strain>
    </source>
</reference>
<feature type="domain" description="Min27-like integrase DNA-binding" evidence="1">
    <location>
        <begin position="10"/>
        <end position="51"/>
    </location>
</feature>
<protein>
    <submittedName>
        <fullName evidence="2">Putative integrase</fullName>
    </submittedName>
</protein>
<keyword evidence="3" id="KW-1185">Reference proteome</keyword>